<comment type="similarity">
    <text evidence="2">Belongs to the eIF-2B gamma/epsilon subunits family.</text>
</comment>
<evidence type="ECO:0000313" key="12">
    <source>
        <dbReference type="EMBL" id="CAC5399056.1"/>
    </source>
</evidence>
<evidence type="ECO:0000259" key="10">
    <source>
        <dbReference type="Pfam" id="PF00483"/>
    </source>
</evidence>
<protein>
    <recommendedName>
        <fullName evidence="6">Translation initiation factor eIF2B subunit gamma</fullName>
    </recommendedName>
    <alternativeName>
        <fullName evidence="7">eIF2B GDP-GTP exchange factor subunit gamma</fullName>
    </alternativeName>
</protein>
<evidence type="ECO:0000259" key="11">
    <source>
        <dbReference type="Pfam" id="PF25084"/>
    </source>
</evidence>
<feature type="domain" description="Nucleotidyl transferase" evidence="10">
    <location>
        <begin position="3"/>
        <end position="125"/>
    </location>
</feature>
<dbReference type="InterPro" id="IPR005835">
    <property type="entry name" value="NTP_transferase_dom"/>
</dbReference>
<comment type="subcellular location">
    <subcellularLocation>
        <location evidence="1">Cytoplasm</location>
        <location evidence="1">Cytosol</location>
    </subcellularLocation>
</comment>
<evidence type="ECO:0000256" key="4">
    <source>
        <dbReference type="ARBA" id="ARBA00022540"/>
    </source>
</evidence>
<evidence type="ECO:0000256" key="6">
    <source>
        <dbReference type="ARBA" id="ARBA00044196"/>
    </source>
</evidence>
<reference evidence="12 13" key="1">
    <citation type="submission" date="2020-06" db="EMBL/GenBank/DDBJ databases">
        <authorList>
            <person name="Li R."/>
            <person name="Bekaert M."/>
        </authorList>
    </citation>
    <scope>NUCLEOTIDE SEQUENCE [LARGE SCALE GENOMIC DNA]</scope>
    <source>
        <strain evidence="13">wild</strain>
    </source>
</reference>
<dbReference type="GO" id="GO:0005851">
    <property type="term" value="C:eukaryotic translation initiation factor 2B complex"/>
    <property type="evidence" value="ECO:0007669"/>
    <property type="project" value="TreeGrafter"/>
</dbReference>
<dbReference type="OrthoDB" id="10250549at2759"/>
<dbReference type="SUPFAM" id="SSF53448">
    <property type="entry name" value="Nucleotide-diphospho-sugar transferases"/>
    <property type="match status" value="1"/>
</dbReference>
<dbReference type="EMBL" id="CACVKT020005972">
    <property type="protein sequence ID" value="CAC5399056.1"/>
    <property type="molecule type" value="Genomic_DNA"/>
</dbReference>
<dbReference type="CDD" id="cd04652">
    <property type="entry name" value="LbH_eIF2B_gamma_C"/>
    <property type="match status" value="1"/>
</dbReference>
<evidence type="ECO:0000256" key="2">
    <source>
        <dbReference type="ARBA" id="ARBA00007878"/>
    </source>
</evidence>
<evidence type="ECO:0000256" key="7">
    <source>
        <dbReference type="ARBA" id="ARBA00044229"/>
    </source>
</evidence>
<dbReference type="InterPro" id="IPR056764">
    <property type="entry name" value="LbH_EIF2B3/5"/>
</dbReference>
<dbReference type="Gene3D" id="2.160.10.10">
    <property type="entry name" value="Hexapeptide repeat proteins"/>
    <property type="match status" value="1"/>
</dbReference>
<name>A0A6J8CU65_MYTCO</name>
<dbReference type="InterPro" id="IPR029044">
    <property type="entry name" value="Nucleotide-diphossugar_trans"/>
</dbReference>
<evidence type="ECO:0000256" key="3">
    <source>
        <dbReference type="ARBA" id="ARBA00022490"/>
    </source>
</evidence>
<dbReference type="Pfam" id="PF00483">
    <property type="entry name" value="NTP_transferase"/>
    <property type="match status" value="1"/>
</dbReference>
<accession>A0A6J8CU65</accession>
<feature type="domain" description="EIF2B subunit epsilon/gamma LbH" evidence="11">
    <location>
        <begin position="331"/>
        <end position="417"/>
    </location>
</feature>
<dbReference type="InterPro" id="IPR051960">
    <property type="entry name" value="eIF2B_gamma"/>
</dbReference>
<keyword evidence="3" id="KW-0963">Cytoplasm</keyword>
<dbReference type="Proteomes" id="UP000507470">
    <property type="component" value="Unassembled WGS sequence"/>
</dbReference>
<evidence type="ECO:0000256" key="9">
    <source>
        <dbReference type="ARBA" id="ARBA00046432"/>
    </source>
</evidence>
<evidence type="ECO:0000256" key="8">
    <source>
        <dbReference type="ARBA" id="ARBA00045373"/>
    </source>
</evidence>
<dbReference type="GO" id="GO:0005829">
    <property type="term" value="C:cytosol"/>
    <property type="evidence" value="ECO:0007669"/>
    <property type="project" value="UniProtKB-SubCell"/>
</dbReference>
<dbReference type="Pfam" id="PF25084">
    <property type="entry name" value="LbH_EIF2B"/>
    <property type="match status" value="1"/>
</dbReference>
<keyword evidence="4" id="KW-0396">Initiation factor</keyword>
<comment type="function">
    <text evidence="8">Acts as a component of the translation initiation factor 2B (eIF2B) complex, which catalyzes the exchange of GDP for GTP on the eukaryotic initiation factor 2 (eIF2) complex gamma subunit. Its guanine nucleotide exchange factor activity is repressed when bound to eIF2 complex phosphorylated on the alpha subunit, thereby limiting the amount of methionyl-initiator methionine tRNA available to the ribosome and consequently global translation is repressed.</text>
</comment>
<evidence type="ECO:0000256" key="5">
    <source>
        <dbReference type="ARBA" id="ARBA00022917"/>
    </source>
</evidence>
<dbReference type="GO" id="GO:0005085">
    <property type="term" value="F:guanyl-nucleotide exchange factor activity"/>
    <property type="evidence" value="ECO:0007669"/>
    <property type="project" value="TreeGrafter"/>
</dbReference>
<gene>
    <name evidence="12" type="ORF">MCOR_33353</name>
</gene>
<dbReference type="GO" id="GO:0002183">
    <property type="term" value="P:cytoplasmic translational initiation"/>
    <property type="evidence" value="ECO:0007669"/>
    <property type="project" value="TreeGrafter"/>
</dbReference>
<dbReference type="GO" id="GO:0003743">
    <property type="term" value="F:translation initiation factor activity"/>
    <property type="evidence" value="ECO:0007669"/>
    <property type="project" value="UniProtKB-KW"/>
</dbReference>
<organism evidence="12 13">
    <name type="scientific">Mytilus coruscus</name>
    <name type="common">Sea mussel</name>
    <dbReference type="NCBI Taxonomy" id="42192"/>
    <lineage>
        <taxon>Eukaryota</taxon>
        <taxon>Metazoa</taxon>
        <taxon>Spiralia</taxon>
        <taxon>Lophotrochozoa</taxon>
        <taxon>Mollusca</taxon>
        <taxon>Bivalvia</taxon>
        <taxon>Autobranchia</taxon>
        <taxon>Pteriomorphia</taxon>
        <taxon>Mytilida</taxon>
        <taxon>Mytiloidea</taxon>
        <taxon>Mytilidae</taxon>
        <taxon>Mytilinae</taxon>
        <taxon>Mytilus</taxon>
    </lineage>
</organism>
<dbReference type="PANTHER" id="PTHR45989:SF1">
    <property type="entry name" value="TRANSLATION INITIATION FACTOR EIF-2B SUBUNIT GAMMA"/>
    <property type="match status" value="1"/>
</dbReference>
<keyword evidence="13" id="KW-1185">Reference proteome</keyword>
<dbReference type="AlphaFoldDB" id="A0A6J8CU65"/>
<dbReference type="Gene3D" id="3.90.550.10">
    <property type="entry name" value="Spore Coat Polysaccharide Biosynthesis Protein SpsA, Chain A"/>
    <property type="match status" value="1"/>
</dbReference>
<keyword evidence="5" id="KW-0648">Protein biosynthesis</keyword>
<proteinExistence type="inferred from homology"/>
<evidence type="ECO:0000256" key="1">
    <source>
        <dbReference type="ARBA" id="ARBA00004514"/>
    </source>
</evidence>
<comment type="subunit">
    <text evidence="9">Component of the translation initiation factor 2B (eIF2B) complex which is a heterodecamer of two sets of five different subunits: alpha, beta, gamma, delta and epsilon. Subunits alpha, beta and delta comprise a regulatory subcomplex and subunits epsilon and gamma comprise a catalytic subcomplex. Within the complex, the hexameric regulatory complex resides at the center, with the two heterodimeric catalytic subcomplexes bound on opposite sides.</text>
</comment>
<dbReference type="CDD" id="cd04198">
    <property type="entry name" value="eIF-2B_gamma_N"/>
    <property type="match status" value="1"/>
</dbReference>
<evidence type="ECO:0000313" key="13">
    <source>
        <dbReference type="Proteomes" id="UP000507470"/>
    </source>
</evidence>
<sequence>MTDLTSKCPKALLPVGNMPMIWYPVNMLERAGFEEAIVIVLQSTLNEIQKTLVDIHRVKMKLLFEPIPDNDLGTADSLRNLKGKIKTDVLVISCDLITDLSLHHIANVHRTYNASVTMLLSTVPQQYLDIAPPGVKSRKRSEKDFIGFDERGDRVLFMASEADLEDTVTFRKSVLKRHPFINIKSGLTDCHLYLMKKWVIDYLSTSQSLSSIKSELIPYLVKKQFSKPKKEMPNTNQSVISEDTKPDIFSFSSEDPLAQEVQEMSTWIDHQGDMEDCYHDNKIRCYAYVQDGGFCVRANTLSAYSESNKQIPKILQNIAPKLEITNIHPAATVKNKSQVGTECLVAEGTTLGEKSSVKRAIVGKHCKIGDKCKIANSVIMDYVNILDGCSVTGSIVGSNVHIHEKCEIKDCIVGAGQSLNAMGQFTNEAIVDIDKMMEI</sequence>
<dbReference type="PANTHER" id="PTHR45989">
    <property type="entry name" value="TRANSLATION INITIATION FACTOR EIF-2B SUBUNIT GAMMA"/>
    <property type="match status" value="1"/>
</dbReference>